<name>A0ACC0D6N8_9PEZI</name>
<dbReference type="EMBL" id="MU394302">
    <property type="protein sequence ID" value="KAI6088259.1"/>
    <property type="molecule type" value="Genomic_DNA"/>
</dbReference>
<gene>
    <name evidence="1" type="ORF">F4821DRAFT_234101</name>
</gene>
<sequence length="109" mass="12380">MSVGRYLTNAINSNKADLRILRSIHKQLGIKSPDALLSSRKREQAAKKSGLLSSSSSKTPNKLRVFANVLRAVARMRISAREWGEHERTRKRLVDALEENKRREVAELN</sequence>
<dbReference type="Proteomes" id="UP001497680">
    <property type="component" value="Unassembled WGS sequence"/>
</dbReference>
<protein>
    <submittedName>
        <fullName evidence="1">Uncharacterized protein</fullName>
    </submittedName>
</protein>
<keyword evidence="2" id="KW-1185">Reference proteome</keyword>
<comment type="caution">
    <text evidence="1">The sequence shown here is derived from an EMBL/GenBank/DDBJ whole genome shotgun (WGS) entry which is preliminary data.</text>
</comment>
<proteinExistence type="predicted"/>
<organism evidence="1 2">
    <name type="scientific">Hypoxylon rubiginosum</name>
    <dbReference type="NCBI Taxonomy" id="110542"/>
    <lineage>
        <taxon>Eukaryota</taxon>
        <taxon>Fungi</taxon>
        <taxon>Dikarya</taxon>
        <taxon>Ascomycota</taxon>
        <taxon>Pezizomycotina</taxon>
        <taxon>Sordariomycetes</taxon>
        <taxon>Xylariomycetidae</taxon>
        <taxon>Xylariales</taxon>
        <taxon>Hypoxylaceae</taxon>
        <taxon>Hypoxylon</taxon>
    </lineage>
</organism>
<accession>A0ACC0D6N8</accession>
<evidence type="ECO:0000313" key="1">
    <source>
        <dbReference type="EMBL" id="KAI6088259.1"/>
    </source>
</evidence>
<evidence type="ECO:0000313" key="2">
    <source>
        <dbReference type="Proteomes" id="UP001497680"/>
    </source>
</evidence>
<reference evidence="1 2" key="1">
    <citation type="journal article" date="2022" name="New Phytol.">
        <title>Ecological generalism drives hyperdiversity of secondary metabolite gene clusters in xylarialean endophytes.</title>
        <authorList>
            <person name="Franco M.E.E."/>
            <person name="Wisecaver J.H."/>
            <person name="Arnold A.E."/>
            <person name="Ju Y.M."/>
            <person name="Slot J.C."/>
            <person name="Ahrendt S."/>
            <person name="Moore L.P."/>
            <person name="Eastman K.E."/>
            <person name="Scott K."/>
            <person name="Konkel Z."/>
            <person name="Mondo S.J."/>
            <person name="Kuo A."/>
            <person name="Hayes R.D."/>
            <person name="Haridas S."/>
            <person name="Andreopoulos B."/>
            <person name="Riley R."/>
            <person name="LaButti K."/>
            <person name="Pangilinan J."/>
            <person name="Lipzen A."/>
            <person name="Amirebrahimi M."/>
            <person name="Yan J."/>
            <person name="Adam C."/>
            <person name="Keymanesh K."/>
            <person name="Ng V."/>
            <person name="Louie K."/>
            <person name="Northen T."/>
            <person name="Drula E."/>
            <person name="Henrissat B."/>
            <person name="Hsieh H.M."/>
            <person name="Youens-Clark K."/>
            <person name="Lutzoni F."/>
            <person name="Miadlikowska J."/>
            <person name="Eastwood D.C."/>
            <person name="Hamelin R.C."/>
            <person name="Grigoriev I.V."/>
            <person name="U'Ren J.M."/>
        </authorList>
    </citation>
    <scope>NUCLEOTIDE SEQUENCE [LARGE SCALE GENOMIC DNA]</scope>
    <source>
        <strain evidence="1 2">ER1909</strain>
    </source>
</reference>